<keyword evidence="2" id="KW-1185">Reference proteome</keyword>
<name>A0ABS6VGS6_9GAMM</name>
<dbReference type="EMBL" id="JAHVXZ010000008">
    <property type="protein sequence ID" value="MBW1258493.1"/>
    <property type="molecule type" value="Genomic_DNA"/>
</dbReference>
<protein>
    <submittedName>
        <fullName evidence="1">Uncharacterized protein</fullName>
    </submittedName>
</protein>
<dbReference type="Proteomes" id="UP001197236">
    <property type="component" value="Unassembled WGS sequence"/>
</dbReference>
<evidence type="ECO:0000313" key="2">
    <source>
        <dbReference type="Proteomes" id="UP001197236"/>
    </source>
</evidence>
<comment type="caution">
    <text evidence="1">The sequence shown here is derived from an EMBL/GenBank/DDBJ whole genome shotgun (WGS) entry which is preliminary data.</text>
</comment>
<sequence length="112" mass="12767">MVWVEFSVPSLKTEFRAEFAAGQLEIFRDDLKKLHQSLIFQQKNSDVVLSCLFKQVELTFIQSDSGNAVGVNMVLRPEDHADSVMLTDFFGLDESYFPAILFGLDEIINWST</sequence>
<dbReference type="Pfam" id="PF24716">
    <property type="entry name" value="WapI"/>
    <property type="match status" value="1"/>
</dbReference>
<gene>
    <name evidence="1" type="ORF">KYI95_15035</name>
</gene>
<accession>A0ABS6VGS6</accession>
<organism evidence="1 2">
    <name type="scientific">Pantoea allii</name>
    <dbReference type="NCBI Taxonomy" id="574096"/>
    <lineage>
        <taxon>Bacteria</taxon>
        <taxon>Pseudomonadati</taxon>
        <taxon>Pseudomonadota</taxon>
        <taxon>Gammaproteobacteria</taxon>
        <taxon>Enterobacterales</taxon>
        <taxon>Erwiniaceae</taxon>
        <taxon>Pantoea</taxon>
    </lineage>
</organism>
<proteinExistence type="predicted"/>
<dbReference type="InterPro" id="IPR056510">
    <property type="entry name" value="WapI"/>
</dbReference>
<reference evidence="1 2" key="1">
    <citation type="submission" date="2021-07" db="EMBL/GenBank/DDBJ databases">
        <title>A novel phosphonate cluster across the Pantoea species complex is important for pathogenicity in onion.</title>
        <authorList>
            <person name="Zhao M."/>
            <person name="Stice S."/>
            <person name="Shin G.Y."/>
            <person name="Coutinho T."/>
            <person name="Gitaitis R."/>
            <person name="Kvitko B."/>
            <person name="Dutta B."/>
        </authorList>
    </citation>
    <scope>NUCLEOTIDE SEQUENCE [LARGE SCALE GENOMIC DNA]</scope>
    <source>
        <strain evidence="1 2">BD 382</strain>
    </source>
</reference>
<evidence type="ECO:0000313" key="1">
    <source>
        <dbReference type="EMBL" id="MBW1258493.1"/>
    </source>
</evidence>